<feature type="region of interest" description="Disordered" evidence="1">
    <location>
        <begin position="1"/>
        <end position="29"/>
    </location>
</feature>
<evidence type="ECO:0000313" key="2">
    <source>
        <dbReference type="EMBL" id="KAK2829633.1"/>
    </source>
</evidence>
<keyword evidence="3" id="KW-1185">Reference proteome</keyword>
<dbReference type="AlphaFoldDB" id="A0AA88M3X6"/>
<reference evidence="2" key="1">
    <citation type="submission" date="2023-08" db="EMBL/GenBank/DDBJ databases">
        <title>Pelteobagrus vachellii genome.</title>
        <authorList>
            <person name="Liu H."/>
        </authorList>
    </citation>
    <scope>NUCLEOTIDE SEQUENCE</scope>
    <source>
        <strain evidence="2">PRFRI_2022a</strain>
        <tissue evidence="2">Muscle</tissue>
    </source>
</reference>
<protein>
    <submittedName>
        <fullName evidence="2">Uncharacterized protein</fullName>
    </submittedName>
</protein>
<organism evidence="2 3">
    <name type="scientific">Tachysurus vachellii</name>
    <name type="common">Darkbarbel catfish</name>
    <name type="synonym">Pelteobagrus vachellii</name>
    <dbReference type="NCBI Taxonomy" id="175792"/>
    <lineage>
        <taxon>Eukaryota</taxon>
        <taxon>Metazoa</taxon>
        <taxon>Chordata</taxon>
        <taxon>Craniata</taxon>
        <taxon>Vertebrata</taxon>
        <taxon>Euteleostomi</taxon>
        <taxon>Actinopterygii</taxon>
        <taxon>Neopterygii</taxon>
        <taxon>Teleostei</taxon>
        <taxon>Ostariophysi</taxon>
        <taxon>Siluriformes</taxon>
        <taxon>Bagridae</taxon>
        <taxon>Tachysurus</taxon>
    </lineage>
</organism>
<comment type="caution">
    <text evidence="2">The sequence shown here is derived from an EMBL/GenBank/DDBJ whole genome shotgun (WGS) entry which is preliminary data.</text>
</comment>
<sequence>MDVKHDPRDDVPNVPQIRRDFRNSGTHQVGVCESSKGKIAAVGLGQIPTVDFKTAAEGAEGRRVYTSVS</sequence>
<accession>A0AA88M3X6</accession>
<proteinExistence type="predicted"/>
<name>A0AA88M3X6_TACVA</name>
<dbReference type="EMBL" id="JAVHJS010000018">
    <property type="protein sequence ID" value="KAK2829633.1"/>
    <property type="molecule type" value="Genomic_DNA"/>
</dbReference>
<dbReference type="Proteomes" id="UP001187315">
    <property type="component" value="Unassembled WGS sequence"/>
</dbReference>
<evidence type="ECO:0000313" key="3">
    <source>
        <dbReference type="Proteomes" id="UP001187315"/>
    </source>
</evidence>
<gene>
    <name evidence="2" type="ORF">Q7C36_017623</name>
</gene>
<feature type="compositionally biased region" description="Basic and acidic residues" evidence="1">
    <location>
        <begin position="1"/>
        <end position="22"/>
    </location>
</feature>
<evidence type="ECO:0000256" key="1">
    <source>
        <dbReference type="SAM" id="MobiDB-lite"/>
    </source>
</evidence>